<evidence type="ECO:0000259" key="2">
    <source>
        <dbReference type="Pfam" id="PF21742"/>
    </source>
</evidence>
<dbReference type="KEGG" id="tzo:THMIRHAT_12530"/>
<evidence type="ECO:0000313" key="3">
    <source>
        <dbReference type="EMBL" id="BBP43507.1"/>
    </source>
</evidence>
<dbReference type="Pfam" id="PF21742">
    <property type="entry name" value="DUF6868"/>
    <property type="match status" value="1"/>
</dbReference>
<accession>A0A6F8PN95</accession>
<keyword evidence="1" id="KW-0472">Membrane</keyword>
<dbReference type="InterPro" id="IPR049220">
    <property type="entry name" value="DUF6868"/>
</dbReference>
<dbReference type="Proteomes" id="UP000501466">
    <property type="component" value="Chromosome"/>
</dbReference>
<protein>
    <recommendedName>
        <fullName evidence="2">DUF6868 domain-containing protein</fullName>
    </recommendedName>
</protein>
<proteinExistence type="predicted"/>
<feature type="domain" description="DUF6868" evidence="2">
    <location>
        <begin position="4"/>
        <end position="80"/>
    </location>
</feature>
<sequence>MSVDIMSLENFLLGFTVINFGFLLLSFAIWLFAQPLICRWYCPLLKMTEAQFSQTYFVILAIYKILIVIFGLTPYLVLKLWL</sequence>
<name>A0A6F8PN95_9GAMM</name>
<feature type="transmembrane region" description="Helical" evidence="1">
    <location>
        <begin position="12"/>
        <end position="33"/>
    </location>
</feature>
<keyword evidence="4" id="KW-1185">Reference proteome</keyword>
<dbReference type="RefSeq" id="WP_173291300.1">
    <property type="nucleotide sequence ID" value="NZ_AP021888.1"/>
</dbReference>
<dbReference type="AlphaFoldDB" id="A0A6F8PN95"/>
<organism evidence="3 4">
    <name type="scientific">Thiosulfativibrio zosterae</name>
    <dbReference type="NCBI Taxonomy" id="2675053"/>
    <lineage>
        <taxon>Bacteria</taxon>
        <taxon>Pseudomonadati</taxon>
        <taxon>Pseudomonadota</taxon>
        <taxon>Gammaproteobacteria</taxon>
        <taxon>Thiotrichales</taxon>
        <taxon>Piscirickettsiaceae</taxon>
        <taxon>Thiosulfativibrio</taxon>
    </lineage>
</organism>
<gene>
    <name evidence="3" type="ORF">THMIRHAT_12530</name>
</gene>
<evidence type="ECO:0000256" key="1">
    <source>
        <dbReference type="SAM" id="Phobius"/>
    </source>
</evidence>
<reference evidence="4" key="1">
    <citation type="submission" date="2019-11" db="EMBL/GenBank/DDBJ databases">
        <title>Isolation and characterization of two novel species in the genus Thiomicrorhabdus.</title>
        <authorList>
            <person name="Mochizuki J."/>
            <person name="Kojima H."/>
            <person name="Fukui M."/>
        </authorList>
    </citation>
    <scope>NUCLEOTIDE SEQUENCE [LARGE SCALE GENOMIC DNA]</scope>
    <source>
        <strain evidence="4">AkT22</strain>
    </source>
</reference>
<evidence type="ECO:0000313" key="4">
    <source>
        <dbReference type="Proteomes" id="UP000501466"/>
    </source>
</evidence>
<keyword evidence="1" id="KW-0812">Transmembrane</keyword>
<keyword evidence="1" id="KW-1133">Transmembrane helix</keyword>
<feature type="transmembrane region" description="Helical" evidence="1">
    <location>
        <begin position="53"/>
        <end position="78"/>
    </location>
</feature>
<dbReference type="EMBL" id="AP021888">
    <property type="protein sequence ID" value="BBP43507.1"/>
    <property type="molecule type" value="Genomic_DNA"/>
</dbReference>